<comment type="function">
    <text evidence="7 10 11">Participates actively in the response to hyperosmotic and heat shock by preventing the aggregation of stress-denatured proteins, in association with DnaK and GrpE. It is the nucleotide exchange factor for DnaK and may function as a thermosensor. Unfolded proteins bind initially to DnaJ; upon interaction with the DnaJ-bound protein, DnaK hydrolyzes its bound ATP, resulting in the formation of a stable complex. GrpE releases ADP from DnaK; ATP binding to DnaK triggers the release of the substrate protein, thus completing the reaction cycle. Several rounds of ATP-dependent interactions between DnaJ, DnaK and GrpE are required for fully efficient folding.</text>
</comment>
<comment type="similarity">
    <text evidence="2 10 12">Belongs to the GrpE family.</text>
</comment>
<evidence type="ECO:0000256" key="2">
    <source>
        <dbReference type="ARBA" id="ARBA00009054"/>
    </source>
</evidence>
<feature type="compositionally biased region" description="Basic and acidic residues" evidence="14">
    <location>
        <begin position="1"/>
        <end position="14"/>
    </location>
</feature>
<dbReference type="OrthoDB" id="9812586at2"/>
<dbReference type="RefSeq" id="WP_098038908.1">
    <property type="nucleotide sequence ID" value="NZ_CWGJ01000025.1"/>
</dbReference>
<dbReference type="GO" id="GO:0051087">
    <property type="term" value="F:protein-folding chaperone binding"/>
    <property type="evidence" value="ECO:0007669"/>
    <property type="project" value="InterPro"/>
</dbReference>
<protein>
    <recommendedName>
        <fullName evidence="8 10">Protein GrpE</fullName>
    </recommendedName>
    <alternativeName>
        <fullName evidence="9 10">HSP-70 cofactor</fullName>
    </alternativeName>
</protein>
<evidence type="ECO:0000256" key="6">
    <source>
        <dbReference type="ARBA" id="ARBA00023186"/>
    </source>
</evidence>
<keyword evidence="5 10" id="KW-0346">Stress response</keyword>
<dbReference type="SUPFAM" id="SSF51064">
    <property type="entry name" value="Head domain of nucleotide exchange factor GrpE"/>
    <property type="match status" value="1"/>
</dbReference>
<evidence type="ECO:0000256" key="12">
    <source>
        <dbReference type="RuleBase" id="RU004478"/>
    </source>
</evidence>
<evidence type="ECO:0000256" key="4">
    <source>
        <dbReference type="ARBA" id="ARBA00022490"/>
    </source>
</evidence>
<proteinExistence type="inferred from homology"/>
<evidence type="ECO:0000256" key="3">
    <source>
        <dbReference type="ARBA" id="ARBA00011738"/>
    </source>
</evidence>
<dbReference type="FunFam" id="2.30.22.10:FF:000001">
    <property type="entry name" value="Protein GrpE"/>
    <property type="match status" value="1"/>
</dbReference>
<evidence type="ECO:0000256" key="10">
    <source>
        <dbReference type="HAMAP-Rule" id="MF_01151"/>
    </source>
</evidence>
<dbReference type="PRINTS" id="PR00773">
    <property type="entry name" value="GRPEPROTEIN"/>
</dbReference>
<dbReference type="PANTHER" id="PTHR21237:SF23">
    <property type="entry name" value="GRPE PROTEIN HOMOLOG, MITOCHONDRIAL"/>
    <property type="match status" value="1"/>
</dbReference>
<keyword evidence="13" id="KW-0175">Coiled coil</keyword>
<evidence type="ECO:0000256" key="14">
    <source>
        <dbReference type="SAM" id="MobiDB-lite"/>
    </source>
</evidence>
<dbReference type="InterPro" id="IPR013805">
    <property type="entry name" value="GrpE_CC"/>
</dbReference>
<name>A0A0H5DR38_9BACT</name>
<gene>
    <name evidence="10 15" type="primary">grpE</name>
    <name evidence="15" type="ORF">ELAC_1725</name>
</gene>
<dbReference type="PROSITE" id="PS01071">
    <property type="entry name" value="GRPE"/>
    <property type="match status" value="1"/>
</dbReference>
<comment type="subcellular location">
    <subcellularLocation>
        <location evidence="1 10">Cytoplasm</location>
    </subcellularLocation>
</comment>
<feature type="coiled-coil region" evidence="13">
    <location>
        <begin position="32"/>
        <end position="70"/>
    </location>
</feature>
<feature type="region of interest" description="Disordered" evidence="14">
    <location>
        <begin position="1"/>
        <end position="28"/>
    </location>
</feature>
<sequence>MQDQENLKMTKDEAGNQEEPATSEKKRIPVSMHITDIELEELQKEARENKDKYLRILAESENARKRLIKEKQEQIQYALQNVVCDFLAPIDQLEMALKHSNHASTETRQWVIGFEMILAHFKDALAANNVYPYVSVGTAFDAHLHEAVEMVVTAEHPEGIVVEESLKGYKMGDRVIRPARVKVSKSPEQKEENSSGS</sequence>
<evidence type="ECO:0000313" key="15">
    <source>
        <dbReference type="EMBL" id="CRX39052.1"/>
    </source>
</evidence>
<organism evidence="15 16">
    <name type="scientific">Estrella lausannensis</name>
    <dbReference type="NCBI Taxonomy" id="483423"/>
    <lineage>
        <taxon>Bacteria</taxon>
        <taxon>Pseudomonadati</taxon>
        <taxon>Chlamydiota</taxon>
        <taxon>Chlamydiia</taxon>
        <taxon>Parachlamydiales</taxon>
        <taxon>Candidatus Criblamydiaceae</taxon>
        <taxon>Estrella</taxon>
    </lineage>
</organism>
<dbReference type="GO" id="GO:0000774">
    <property type="term" value="F:adenyl-nucleotide exchange factor activity"/>
    <property type="evidence" value="ECO:0007669"/>
    <property type="project" value="InterPro"/>
</dbReference>
<keyword evidence="6 10" id="KW-0143">Chaperone</keyword>
<dbReference type="InterPro" id="IPR000740">
    <property type="entry name" value="GrpE"/>
</dbReference>
<dbReference type="Pfam" id="PF01025">
    <property type="entry name" value="GrpE"/>
    <property type="match status" value="1"/>
</dbReference>
<dbReference type="Gene3D" id="2.30.22.10">
    <property type="entry name" value="Head domain of nucleotide exchange factor GrpE"/>
    <property type="match status" value="1"/>
</dbReference>
<keyword evidence="16" id="KW-1185">Reference proteome</keyword>
<dbReference type="SUPFAM" id="SSF58014">
    <property type="entry name" value="Coiled-coil domain of nucleotide exchange factor GrpE"/>
    <property type="match status" value="1"/>
</dbReference>
<dbReference type="Gene3D" id="3.90.20.20">
    <property type="match status" value="1"/>
</dbReference>
<evidence type="ECO:0000256" key="1">
    <source>
        <dbReference type="ARBA" id="ARBA00004496"/>
    </source>
</evidence>
<evidence type="ECO:0000256" key="9">
    <source>
        <dbReference type="ARBA" id="ARBA00076414"/>
    </source>
</evidence>
<dbReference type="EMBL" id="CWGJ01000025">
    <property type="protein sequence ID" value="CRX39052.1"/>
    <property type="molecule type" value="Genomic_DNA"/>
</dbReference>
<accession>A0A0H5DR38</accession>
<dbReference type="PANTHER" id="PTHR21237">
    <property type="entry name" value="GRPE PROTEIN"/>
    <property type="match status" value="1"/>
</dbReference>
<evidence type="ECO:0000256" key="13">
    <source>
        <dbReference type="SAM" id="Coils"/>
    </source>
</evidence>
<comment type="subunit">
    <text evidence="3 10">Homodimer.</text>
</comment>
<dbReference type="GO" id="GO:0042803">
    <property type="term" value="F:protein homodimerization activity"/>
    <property type="evidence" value="ECO:0007669"/>
    <property type="project" value="InterPro"/>
</dbReference>
<dbReference type="CDD" id="cd00446">
    <property type="entry name" value="GrpE"/>
    <property type="match status" value="1"/>
</dbReference>
<dbReference type="GO" id="GO:0006457">
    <property type="term" value="P:protein folding"/>
    <property type="evidence" value="ECO:0007669"/>
    <property type="project" value="InterPro"/>
</dbReference>
<dbReference type="InterPro" id="IPR009012">
    <property type="entry name" value="GrpE_head"/>
</dbReference>
<dbReference type="HAMAP" id="MF_01151">
    <property type="entry name" value="GrpE"/>
    <property type="match status" value="1"/>
</dbReference>
<reference evidence="16" key="1">
    <citation type="submission" date="2015-06" db="EMBL/GenBank/DDBJ databases">
        <authorList>
            <person name="Bertelli C."/>
        </authorList>
    </citation>
    <scope>NUCLEOTIDE SEQUENCE [LARGE SCALE GENOMIC DNA]</scope>
    <source>
        <strain evidence="16">CRIB-30</strain>
    </source>
</reference>
<keyword evidence="4 10" id="KW-0963">Cytoplasm</keyword>
<evidence type="ECO:0000256" key="5">
    <source>
        <dbReference type="ARBA" id="ARBA00023016"/>
    </source>
</evidence>
<evidence type="ECO:0000313" key="16">
    <source>
        <dbReference type="Proteomes" id="UP000220251"/>
    </source>
</evidence>
<evidence type="ECO:0000256" key="7">
    <source>
        <dbReference type="ARBA" id="ARBA00053401"/>
    </source>
</evidence>
<dbReference type="GO" id="GO:0051082">
    <property type="term" value="F:unfolded protein binding"/>
    <property type="evidence" value="ECO:0007669"/>
    <property type="project" value="TreeGrafter"/>
</dbReference>
<dbReference type="GO" id="GO:0005737">
    <property type="term" value="C:cytoplasm"/>
    <property type="evidence" value="ECO:0007669"/>
    <property type="project" value="UniProtKB-SubCell"/>
</dbReference>
<dbReference type="Proteomes" id="UP000220251">
    <property type="component" value="Unassembled WGS sequence"/>
</dbReference>
<evidence type="ECO:0000256" key="11">
    <source>
        <dbReference type="RuleBase" id="RU000639"/>
    </source>
</evidence>
<evidence type="ECO:0000256" key="8">
    <source>
        <dbReference type="ARBA" id="ARBA00072274"/>
    </source>
</evidence>
<dbReference type="AlphaFoldDB" id="A0A0H5DR38"/>